<dbReference type="Proteomes" id="UP000036168">
    <property type="component" value="Unassembled WGS sequence"/>
</dbReference>
<proteinExistence type="predicted"/>
<dbReference type="OrthoDB" id="1649543at2"/>
<organism evidence="1 2">
    <name type="scientific">Bacillus glycinifermentans</name>
    <dbReference type="NCBI Taxonomy" id="1664069"/>
    <lineage>
        <taxon>Bacteria</taxon>
        <taxon>Bacillati</taxon>
        <taxon>Bacillota</taxon>
        <taxon>Bacilli</taxon>
        <taxon>Bacillales</taxon>
        <taxon>Bacillaceae</taxon>
        <taxon>Bacillus</taxon>
    </lineage>
</organism>
<dbReference type="InterPro" id="IPR049458">
    <property type="entry name" value="EpsG-like"/>
</dbReference>
<dbReference type="AlphaFoldDB" id="A0A0T6BIV5"/>
<name>A0A0T6BIV5_9BACI</name>
<sequence>MAVYMLNMGIVFVWSWFAKMYGKEDHSLPTGYRPNAILAAVPLASLIIVAGLRYKVGTDYQTYMLLYELAGKYDSIWAIFGFGGSKASTDPGFTALLWLLNHITGDPQIMFVTVSAITYFFIVKTLYVYGRPFELSMFLFLGMFYYYASFNGIRQYMVAAALFWAVKYVIGGNWVRYTMTVLICSLFHSSALIMIPVYFIVRRKAWSPVMGLLTLLFLAGTFMYQKFLSVFISVLENSSYGHYEEWLMKNSNGMNSIKIIVLLLPLVLAFCFREQLRKRWPEIDYIVNFCLIGFLFGVLATKDVIFARFNIYFGLYQLILVPYFVRIFEPKSNALLYVLFLICYFLYSFMLMPFDSSVLPYRTIFER</sequence>
<evidence type="ECO:0000313" key="1">
    <source>
        <dbReference type="EMBL" id="KRT88357.1"/>
    </source>
</evidence>
<dbReference type="EMBL" id="LECW02000067">
    <property type="protein sequence ID" value="KRT88357.1"/>
    <property type="molecule type" value="Genomic_DNA"/>
</dbReference>
<reference evidence="1 2" key="1">
    <citation type="journal article" date="2015" name="Int. J. Syst. Evol. Microbiol.">
        <title>Bacillus glycinifermentans sp. nov., isolated from fermented soybean paste.</title>
        <authorList>
            <person name="Kim S.J."/>
            <person name="Dunlap C.A."/>
            <person name="Kwon S.W."/>
            <person name="Rooney A.P."/>
        </authorList>
    </citation>
    <scope>NUCLEOTIDE SEQUENCE [LARGE SCALE GENOMIC DNA]</scope>
    <source>
        <strain evidence="1 2">GO-13</strain>
    </source>
</reference>
<protein>
    <submittedName>
        <fullName evidence="1">Uncharacterized protein</fullName>
    </submittedName>
</protein>
<dbReference type="Pfam" id="PF14897">
    <property type="entry name" value="EpsG"/>
    <property type="match status" value="1"/>
</dbReference>
<comment type="caution">
    <text evidence="1">The sequence shown here is derived from an EMBL/GenBank/DDBJ whole genome shotgun (WGS) entry which is preliminary data.</text>
</comment>
<dbReference type="RefSeq" id="WP_048354355.1">
    <property type="nucleotide sequence ID" value="NZ_CP023481.1"/>
</dbReference>
<gene>
    <name evidence="1" type="ORF">AB447_208135</name>
</gene>
<dbReference type="STRING" id="1664069.BGLY_4082"/>
<evidence type="ECO:0000313" key="2">
    <source>
        <dbReference type="Proteomes" id="UP000036168"/>
    </source>
</evidence>
<accession>A0A0T6BIV5</accession>